<evidence type="ECO:0000256" key="3">
    <source>
        <dbReference type="ARBA" id="ARBA00022806"/>
    </source>
</evidence>
<dbReference type="Proteomes" id="UP001296873">
    <property type="component" value="Unassembled WGS sequence"/>
</dbReference>
<protein>
    <recommendedName>
        <fullName evidence="6">UvrD-like helicase ATP-binding domain-containing protein</fullName>
    </recommendedName>
</protein>
<sequence length="311" mass="33436">MTLIDQEARTRALTEQDTTLLVEAGAGTGKTALIAGRVVRLLADGTDPANIAAITFTELAAGALQQRVTRFVDRVLAGAVPRELEAAFPGGPTAEQVANLKTARGRLDRLSCTTIHGFCKQLIGPYPVETGTDPGAKMMDPAQADLVFDELRDRWLREHLSDAGDRPSGNYDLLAHMLFNDPDHAVAKIKEGAAALRRNRTATAPPVTVQRADLADFEAAVDELARHVGGLGEPSCDDLLEDLQGLRDALARALESGPDASGLMTLAEPPRIGPMKKDTTAFRNWGRKGKVVAAAQRRGASKGWFWNRGER</sequence>
<dbReference type="PANTHER" id="PTHR11070:SF23">
    <property type="entry name" value="RECBCD ENZYME SUBUNIT RECB"/>
    <property type="match status" value="1"/>
</dbReference>
<dbReference type="InterPro" id="IPR027417">
    <property type="entry name" value="P-loop_NTPase"/>
</dbReference>
<dbReference type="PANTHER" id="PTHR11070">
    <property type="entry name" value="UVRD / RECB / PCRA DNA HELICASE FAMILY MEMBER"/>
    <property type="match status" value="1"/>
</dbReference>
<dbReference type="RefSeq" id="WP_200343688.1">
    <property type="nucleotide sequence ID" value="NZ_NRRL01000150.1"/>
</dbReference>
<evidence type="ECO:0000256" key="1">
    <source>
        <dbReference type="ARBA" id="ARBA00022741"/>
    </source>
</evidence>
<dbReference type="Gene3D" id="3.40.50.300">
    <property type="entry name" value="P-loop containing nucleotide triphosphate hydrolases"/>
    <property type="match status" value="1"/>
</dbReference>
<evidence type="ECO:0000256" key="4">
    <source>
        <dbReference type="ARBA" id="ARBA00022840"/>
    </source>
</evidence>
<dbReference type="InterPro" id="IPR000212">
    <property type="entry name" value="DNA_helicase_UvrD/REP"/>
</dbReference>
<dbReference type="Pfam" id="PF00580">
    <property type="entry name" value="UvrD-helicase"/>
    <property type="match status" value="1"/>
</dbReference>
<dbReference type="EMBL" id="NRRL01000150">
    <property type="protein sequence ID" value="MBK1671150.1"/>
    <property type="molecule type" value="Genomic_DNA"/>
</dbReference>
<keyword evidence="8" id="KW-1185">Reference proteome</keyword>
<dbReference type="PROSITE" id="PS51198">
    <property type="entry name" value="UVRD_HELICASE_ATP_BIND"/>
    <property type="match status" value="1"/>
</dbReference>
<evidence type="ECO:0000256" key="2">
    <source>
        <dbReference type="ARBA" id="ARBA00022801"/>
    </source>
</evidence>
<evidence type="ECO:0000313" key="7">
    <source>
        <dbReference type="EMBL" id="MBK1671150.1"/>
    </source>
</evidence>
<feature type="binding site" evidence="5">
    <location>
        <begin position="24"/>
        <end position="31"/>
    </location>
    <ligand>
        <name>ATP</name>
        <dbReference type="ChEBI" id="CHEBI:30616"/>
    </ligand>
</feature>
<organism evidence="7 8">
    <name type="scientific">Rhodovibrio sodomensis</name>
    <dbReference type="NCBI Taxonomy" id="1088"/>
    <lineage>
        <taxon>Bacteria</taxon>
        <taxon>Pseudomonadati</taxon>
        <taxon>Pseudomonadota</taxon>
        <taxon>Alphaproteobacteria</taxon>
        <taxon>Rhodospirillales</taxon>
        <taxon>Rhodovibrionaceae</taxon>
        <taxon>Rhodovibrio</taxon>
    </lineage>
</organism>
<gene>
    <name evidence="7" type="ORF">CKO28_24400</name>
</gene>
<name>A0ABS1DP62_9PROT</name>
<proteinExistence type="predicted"/>
<evidence type="ECO:0000256" key="5">
    <source>
        <dbReference type="PROSITE-ProRule" id="PRU00560"/>
    </source>
</evidence>
<evidence type="ECO:0000259" key="6">
    <source>
        <dbReference type="PROSITE" id="PS51198"/>
    </source>
</evidence>
<accession>A0ABS1DP62</accession>
<feature type="domain" description="UvrD-like helicase ATP-binding" evidence="6">
    <location>
        <begin position="3"/>
        <end position="311"/>
    </location>
</feature>
<reference evidence="7 8" key="1">
    <citation type="journal article" date="2020" name="Microorganisms">
        <title>Osmotic Adaptation and Compatible Solute Biosynthesis of Phototrophic Bacteria as Revealed from Genome Analyses.</title>
        <authorList>
            <person name="Imhoff J.F."/>
            <person name="Rahn T."/>
            <person name="Kunzel S."/>
            <person name="Keller A."/>
            <person name="Neulinger S.C."/>
        </authorList>
    </citation>
    <scope>NUCLEOTIDE SEQUENCE [LARGE SCALE GENOMIC DNA]</scope>
    <source>
        <strain evidence="7 8">DSM 9895</strain>
    </source>
</reference>
<comment type="caution">
    <text evidence="7">The sequence shown here is derived from an EMBL/GenBank/DDBJ whole genome shotgun (WGS) entry which is preliminary data.</text>
</comment>
<evidence type="ECO:0000313" key="8">
    <source>
        <dbReference type="Proteomes" id="UP001296873"/>
    </source>
</evidence>
<dbReference type="SUPFAM" id="SSF52540">
    <property type="entry name" value="P-loop containing nucleoside triphosphate hydrolases"/>
    <property type="match status" value="1"/>
</dbReference>
<dbReference type="InterPro" id="IPR014016">
    <property type="entry name" value="UvrD-like_ATP-bd"/>
</dbReference>
<keyword evidence="3 5" id="KW-0347">Helicase</keyword>
<keyword evidence="2 5" id="KW-0378">Hydrolase</keyword>
<keyword evidence="1 5" id="KW-0547">Nucleotide-binding</keyword>
<keyword evidence="4 5" id="KW-0067">ATP-binding</keyword>